<protein>
    <recommendedName>
        <fullName evidence="1">Cupin type-2 domain-containing protein</fullName>
    </recommendedName>
</protein>
<evidence type="ECO:0000259" key="1">
    <source>
        <dbReference type="Pfam" id="PF07883"/>
    </source>
</evidence>
<dbReference type="AlphaFoldDB" id="A0A1C0YTR4"/>
<dbReference type="EMBL" id="MATO01000037">
    <property type="protein sequence ID" value="OCS90524.1"/>
    <property type="molecule type" value="Genomic_DNA"/>
</dbReference>
<dbReference type="InterPro" id="IPR014710">
    <property type="entry name" value="RmlC-like_jellyroll"/>
</dbReference>
<comment type="caution">
    <text evidence="2">The sequence shown here is derived from an EMBL/GenBank/DDBJ whole genome shotgun (WGS) entry which is preliminary data.</text>
</comment>
<gene>
    <name evidence="2" type="ORF">A6K76_11720</name>
</gene>
<proteinExistence type="predicted"/>
<reference evidence="2 3" key="1">
    <citation type="submission" date="2016-07" db="EMBL/GenBank/DDBJ databases">
        <title>Caryophanon latum genome sequencing.</title>
        <authorList>
            <person name="Verma A."/>
            <person name="Pal Y."/>
            <person name="Krishnamurthi S."/>
        </authorList>
    </citation>
    <scope>NUCLEOTIDE SEQUENCE [LARGE SCALE GENOMIC DNA]</scope>
    <source>
        <strain evidence="2 3">DSM 14151</strain>
    </source>
</reference>
<accession>A0A1C0YTR4</accession>
<dbReference type="InterPro" id="IPR053146">
    <property type="entry name" value="QDO-like"/>
</dbReference>
<organism evidence="2 3">
    <name type="scientific">Caryophanon latum</name>
    <dbReference type="NCBI Taxonomy" id="33977"/>
    <lineage>
        <taxon>Bacteria</taxon>
        <taxon>Bacillati</taxon>
        <taxon>Bacillota</taxon>
        <taxon>Bacilli</taxon>
        <taxon>Bacillales</taxon>
        <taxon>Caryophanaceae</taxon>
        <taxon>Caryophanon</taxon>
    </lineage>
</organism>
<dbReference type="Gene3D" id="2.60.120.10">
    <property type="entry name" value="Jelly Rolls"/>
    <property type="match status" value="1"/>
</dbReference>
<feature type="domain" description="Cupin type-2" evidence="1">
    <location>
        <begin position="33"/>
        <end position="98"/>
    </location>
</feature>
<dbReference type="InterPro" id="IPR011051">
    <property type="entry name" value="RmlC_Cupin_sf"/>
</dbReference>
<keyword evidence="3" id="KW-1185">Reference proteome</keyword>
<sequence>MLAQTITHKYTGEQITFVETAEQTNGKHLLIEVALPPLGDGPPLHVHDSFVEHFIVLEGILTVIVGNRKHTLHEGDHITAPMHTAHTFTNNSDAPVRFSVRLTPPQQFEQSARIHYGLMQDGLTDDKGTPKNIFHLLYILQLQNTLIADKSIRAQRILLRVGTQIGKFLGMYHPLNKYLR</sequence>
<dbReference type="RefSeq" id="WP_066464825.1">
    <property type="nucleotide sequence ID" value="NZ_MATO01000037.1"/>
</dbReference>
<dbReference type="PANTHER" id="PTHR36440:SF1">
    <property type="entry name" value="PUTATIVE (AFU_ORTHOLOGUE AFUA_8G07350)-RELATED"/>
    <property type="match status" value="1"/>
</dbReference>
<dbReference type="SUPFAM" id="SSF51182">
    <property type="entry name" value="RmlC-like cupins"/>
    <property type="match status" value="1"/>
</dbReference>
<dbReference type="PANTHER" id="PTHR36440">
    <property type="entry name" value="PUTATIVE (AFU_ORTHOLOGUE AFUA_8G07350)-RELATED"/>
    <property type="match status" value="1"/>
</dbReference>
<name>A0A1C0YTR4_9BACL</name>
<evidence type="ECO:0000313" key="3">
    <source>
        <dbReference type="Proteomes" id="UP000093482"/>
    </source>
</evidence>
<dbReference type="InterPro" id="IPR013096">
    <property type="entry name" value="Cupin_2"/>
</dbReference>
<dbReference type="Pfam" id="PF07883">
    <property type="entry name" value="Cupin_2"/>
    <property type="match status" value="1"/>
</dbReference>
<dbReference type="Proteomes" id="UP000093482">
    <property type="component" value="Unassembled WGS sequence"/>
</dbReference>
<evidence type="ECO:0000313" key="2">
    <source>
        <dbReference type="EMBL" id="OCS90524.1"/>
    </source>
</evidence>